<dbReference type="AlphaFoldDB" id="A0A1S8DBT3"/>
<evidence type="ECO:0000313" key="1">
    <source>
        <dbReference type="EMBL" id="ONH85050.1"/>
    </source>
</evidence>
<gene>
    <name evidence="1" type="ORF">APZ41_000205</name>
</gene>
<dbReference type="STRING" id="207340.APZ41_000205"/>
<organism evidence="1 2">
    <name type="scientific">Roseomonas mucosa</name>
    <dbReference type="NCBI Taxonomy" id="207340"/>
    <lineage>
        <taxon>Bacteria</taxon>
        <taxon>Pseudomonadati</taxon>
        <taxon>Pseudomonadota</taxon>
        <taxon>Alphaproteobacteria</taxon>
        <taxon>Acetobacterales</taxon>
        <taxon>Roseomonadaceae</taxon>
        <taxon>Roseomonas</taxon>
    </lineage>
</organism>
<sequence length="156" mass="16707">MPSLPSPDLLDLGRYAISRDGRMQPAAGRPPLRFHFLWRGRPVHLRLTGGALEFLVEVGGIPSSAEGRVRRQAVFARLEQMSGEMPPGWELRLDPAHRLWLQASAAPAAPPGMLTVLTGVVDFALELDVRLEGLDIPAPAGRGGASPSASMGESRA</sequence>
<proteinExistence type="predicted"/>
<name>A0A1S8DBT3_9PROT</name>
<dbReference type="RefSeq" id="WP_058389486.1">
    <property type="nucleotide sequence ID" value="NZ_LLWF02000001.1"/>
</dbReference>
<accession>A0A1S8DBT3</accession>
<dbReference type="OrthoDB" id="7277418at2"/>
<dbReference type="Proteomes" id="UP000054844">
    <property type="component" value="Unassembled WGS sequence"/>
</dbReference>
<dbReference type="EMBL" id="LLWF02000001">
    <property type="protein sequence ID" value="ONH85050.1"/>
    <property type="molecule type" value="Genomic_DNA"/>
</dbReference>
<comment type="caution">
    <text evidence="1">The sequence shown here is derived from an EMBL/GenBank/DDBJ whole genome shotgun (WGS) entry which is preliminary data.</text>
</comment>
<evidence type="ECO:0000313" key="2">
    <source>
        <dbReference type="Proteomes" id="UP000054844"/>
    </source>
</evidence>
<keyword evidence="2" id="KW-1185">Reference proteome</keyword>
<reference evidence="1" key="1">
    <citation type="submission" date="2016-12" db="EMBL/GenBank/DDBJ databases">
        <title>Draft genome sequence of Roseomonas mucosa strain AU37, isolated from a peripheral intravenous catheter.</title>
        <authorList>
            <person name="Choudhury M.A."/>
            <person name="Sidjabat H.E."/>
            <person name="Wailan A.M."/>
            <person name="Zhang L."/>
            <person name="Marsh N.M."/>
            <person name="Rickard C.M."/>
            <person name="Davies M."/>
            <person name="Mcmillan D.J."/>
        </authorList>
    </citation>
    <scope>NUCLEOTIDE SEQUENCE [LARGE SCALE GENOMIC DNA]</scope>
    <source>
        <strain evidence="1">AU37</strain>
    </source>
</reference>
<protein>
    <submittedName>
        <fullName evidence="1">Uncharacterized protein</fullName>
    </submittedName>
</protein>